<gene>
    <name evidence="2" type="ORF">SK128_021021</name>
</gene>
<dbReference type="AlphaFoldDB" id="A0AAN9A5Z6"/>
<comment type="caution">
    <text evidence="2">The sequence shown here is derived from an EMBL/GenBank/DDBJ whole genome shotgun (WGS) entry which is preliminary data.</text>
</comment>
<keyword evidence="3" id="KW-1185">Reference proteome</keyword>
<evidence type="ECO:0000256" key="1">
    <source>
        <dbReference type="SAM" id="MobiDB-lite"/>
    </source>
</evidence>
<organism evidence="2 3">
    <name type="scientific">Halocaridina rubra</name>
    <name type="common">Hawaiian red shrimp</name>
    <dbReference type="NCBI Taxonomy" id="373956"/>
    <lineage>
        <taxon>Eukaryota</taxon>
        <taxon>Metazoa</taxon>
        <taxon>Ecdysozoa</taxon>
        <taxon>Arthropoda</taxon>
        <taxon>Crustacea</taxon>
        <taxon>Multicrustacea</taxon>
        <taxon>Malacostraca</taxon>
        <taxon>Eumalacostraca</taxon>
        <taxon>Eucarida</taxon>
        <taxon>Decapoda</taxon>
        <taxon>Pleocyemata</taxon>
        <taxon>Caridea</taxon>
        <taxon>Atyoidea</taxon>
        <taxon>Atyidae</taxon>
        <taxon>Halocaridina</taxon>
    </lineage>
</organism>
<name>A0AAN9A5Z6_HALRR</name>
<evidence type="ECO:0000313" key="2">
    <source>
        <dbReference type="EMBL" id="KAK7071032.1"/>
    </source>
</evidence>
<proteinExistence type="predicted"/>
<feature type="region of interest" description="Disordered" evidence="1">
    <location>
        <begin position="1"/>
        <end position="103"/>
    </location>
</feature>
<feature type="non-terminal residue" evidence="2">
    <location>
        <position position="175"/>
    </location>
</feature>
<reference evidence="2 3" key="1">
    <citation type="submission" date="2023-11" db="EMBL/GenBank/DDBJ databases">
        <title>Halocaridina rubra genome assembly.</title>
        <authorList>
            <person name="Smith C."/>
        </authorList>
    </citation>
    <scope>NUCLEOTIDE SEQUENCE [LARGE SCALE GENOMIC DNA]</scope>
    <source>
        <strain evidence="2">EP-1</strain>
        <tissue evidence="2">Whole</tissue>
    </source>
</reference>
<dbReference type="Proteomes" id="UP001381693">
    <property type="component" value="Unassembled WGS sequence"/>
</dbReference>
<dbReference type="EMBL" id="JAXCGZ010015163">
    <property type="protein sequence ID" value="KAK7071032.1"/>
    <property type="molecule type" value="Genomic_DNA"/>
</dbReference>
<feature type="region of interest" description="Disordered" evidence="1">
    <location>
        <begin position="146"/>
        <end position="175"/>
    </location>
</feature>
<evidence type="ECO:0000313" key="3">
    <source>
        <dbReference type="Proteomes" id="UP001381693"/>
    </source>
</evidence>
<accession>A0AAN9A5Z6</accession>
<sequence length="175" mass="19681">MKDRKAKDKKKEKINHGLLFNNSRNYPRSPSARPLIQETSRNSGPFMGYSRMVEDSEESLDVSLPNTPEMPVDRSLTPVPPETRSYYSSAPDEAPVDGTYYPTVGTHDNTYSATIPSEAPLDSSYYSPAPYLEENQDGEVILRVPSQEDDYRAPSRHSLSSIVRMAQADHEKNKP</sequence>
<protein>
    <submittedName>
        <fullName evidence="2">Uncharacterized protein</fullName>
    </submittedName>
</protein>
<feature type="compositionally biased region" description="Basic and acidic residues" evidence="1">
    <location>
        <begin position="1"/>
        <end position="15"/>
    </location>
</feature>